<dbReference type="Pfam" id="PF00027">
    <property type="entry name" value="cNMP_binding"/>
    <property type="match status" value="1"/>
</dbReference>
<accession>A0A5M3XDN4</accession>
<dbReference type="AlphaFoldDB" id="A0A5M3XDN4"/>
<evidence type="ECO:0000256" key="3">
    <source>
        <dbReference type="ARBA" id="ARBA00023163"/>
    </source>
</evidence>
<evidence type="ECO:0000259" key="5">
    <source>
        <dbReference type="PROSITE" id="PS51063"/>
    </source>
</evidence>
<name>A0A5M3XDN4_9ACTN</name>
<feature type="domain" description="HTH crp-type" evidence="5">
    <location>
        <begin position="122"/>
        <end position="195"/>
    </location>
</feature>
<dbReference type="Proteomes" id="UP000377595">
    <property type="component" value="Unassembled WGS sequence"/>
</dbReference>
<keyword evidence="2" id="KW-0238">DNA-binding</keyword>
<dbReference type="RefSeq" id="WP_246264267.1">
    <property type="nucleotide sequence ID" value="NZ_BAAAHM010000004.1"/>
</dbReference>
<dbReference type="PROSITE" id="PS50042">
    <property type="entry name" value="CNMP_BINDING_3"/>
    <property type="match status" value="1"/>
</dbReference>
<sequence>MELGAICPIADGTAFLRQGEPGTLVYLILQGLVKITARAENGEQVLLAVRVRGDLVGEMAVLGRGTRSADVTACGAVNVLAIHGNAFLGYLQRKPVAGFAVSGALSDRLQWANQRRLDFAGFGADVCLARILLSLAARHGYGTAQGRDIGVPLTRAELGGLIGIKEPTVRKAMRTLSDLGLILRAQRRVVIKDLPELARFAELIPLNR</sequence>
<evidence type="ECO:0000256" key="1">
    <source>
        <dbReference type="ARBA" id="ARBA00023015"/>
    </source>
</evidence>
<keyword evidence="7" id="KW-1185">Reference proteome</keyword>
<gene>
    <name evidence="6" type="ORF">Aple_017770</name>
</gene>
<dbReference type="PROSITE" id="PS51063">
    <property type="entry name" value="HTH_CRP_2"/>
    <property type="match status" value="1"/>
</dbReference>
<evidence type="ECO:0000313" key="7">
    <source>
        <dbReference type="Proteomes" id="UP000377595"/>
    </source>
</evidence>
<dbReference type="PANTHER" id="PTHR24567:SF68">
    <property type="entry name" value="DNA-BINDING TRANSCRIPTIONAL DUAL REGULATOR CRP"/>
    <property type="match status" value="1"/>
</dbReference>
<dbReference type="CDD" id="cd00038">
    <property type="entry name" value="CAP_ED"/>
    <property type="match status" value="1"/>
</dbReference>
<dbReference type="GO" id="GO:0003677">
    <property type="term" value="F:DNA binding"/>
    <property type="evidence" value="ECO:0007669"/>
    <property type="project" value="UniProtKB-KW"/>
</dbReference>
<organism evidence="6 7">
    <name type="scientific">Acrocarpospora pleiomorpha</name>
    <dbReference type="NCBI Taxonomy" id="90975"/>
    <lineage>
        <taxon>Bacteria</taxon>
        <taxon>Bacillati</taxon>
        <taxon>Actinomycetota</taxon>
        <taxon>Actinomycetes</taxon>
        <taxon>Streptosporangiales</taxon>
        <taxon>Streptosporangiaceae</taxon>
        <taxon>Acrocarpospora</taxon>
    </lineage>
</organism>
<dbReference type="Pfam" id="PF13545">
    <property type="entry name" value="HTH_Crp_2"/>
    <property type="match status" value="1"/>
</dbReference>
<dbReference type="PANTHER" id="PTHR24567">
    <property type="entry name" value="CRP FAMILY TRANSCRIPTIONAL REGULATORY PROTEIN"/>
    <property type="match status" value="1"/>
</dbReference>
<protein>
    <submittedName>
        <fullName evidence="6">Crp/Fnr family transcriptional regulator</fullName>
    </submittedName>
</protein>
<keyword evidence="1" id="KW-0805">Transcription regulation</keyword>
<dbReference type="InterPro" id="IPR036390">
    <property type="entry name" value="WH_DNA-bd_sf"/>
</dbReference>
<dbReference type="InterPro" id="IPR014710">
    <property type="entry name" value="RmlC-like_jellyroll"/>
</dbReference>
<dbReference type="GO" id="GO:0005829">
    <property type="term" value="C:cytosol"/>
    <property type="evidence" value="ECO:0007669"/>
    <property type="project" value="TreeGrafter"/>
</dbReference>
<dbReference type="InterPro" id="IPR050397">
    <property type="entry name" value="Env_Response_Regulators"/>
</dbReference>
<evidence type="ECO:0000256" key="2">
    <source>
        <dbReference type="ARBA" id="ARBA00023125"/>
    </source>
</evidence>
<dbReference type="InterPro" id="IPR000595">
    <property type="entry name" value="cNMP-bd_dom"/>
</dbReference>
<dbReference type="Gene3D" id="2.60.120.10">
    <property type="entry name" value="Jelly Rolls"/>
    <property type="match status" value="1"/>
</dbReference>
<reference evidence="6 7" key="1">
    <citation type="submission" date="2019-10" db="EMBL/GenBank/DDBJ databases">
        <title>Whole genome shotgun sequence of Acrocarpospora pleiomorpha NBRC 16267.</title>
        <authorList>
            <person name="Ichikawa N."/>
            <person name="Kimura A."/>
            <person name="Kitahashi Y."/>
            <person name="Komaki H."/>
            <person name="Oguchi A."/>
        </authorList>
    </citation>
    <scope>NUCLEOTIDE SEQUENCE [LARGE SCALE GENOMIC DNA]</scope>
    <source>
        <strain evidence="6 7">NBRC 16267</strain>
    </source>
</reference>
<dbReference type="InterPro" id="IPR018490">
    <property type="entry name" value="cNMP-bd_dom_sf"/>
</dbReference>
<dbReference type="InterPro" id="IPR018488">
    <property type="entry name" value="cNMP-bd_CS"/>
</dbReference>
<evidence type="ECO:0000259" key="4">
    <source>
        <dbReference type="PROSITE" id="PS50042"/>
    </source>
</evidence>
<comment type="caution">
    <text evidence="6">The sequence shown here is derived from an EMBL/GenBank/DDBJ whole genome shotgun (WGS) entry which is preliminary data.</text>
</comment>
<proteinExistence type="predicted"/>
<dbReference type="PROSITE" id="PS00889">
    <property type="entry name" value="CNMP_BINDING_2"/>
    <property type="match status" value="1"/>
</dbReference>
<keyword evidence="3" id="KW-0804">Transcription</keyword>
<dbReference type="SUPFAM" id="SSF46785">
    <property type="entry name" value="Winged helix' DNA-binding domain"/>
    <property type="match status" value="1"/>
</dbReference>
<dbReference type="EMBL" id="BLAF01000009">
    <property type="protein sequence ID" value="GES18882.1"/>
    <property type="molecule type" value="Genomic_DNA"/>
</dbReference>
<feature type="domain" description="Cyclic nucleotide-binding" evidence="4">
    <location>
        <begin position="1"/>
        <end position="91"/>
    </location>
</feature>
<dbReference type="SUPFAM" id="SSF51206">
    <property type="entry name" value="cAMP-binding domain-like"/>
    <property type="match status" value="1"/>
</dbReference>
<dbReference type="SMART" id="SM00100">
    <property type="entry name" value="cNMP"/>
    <property type="match status" value="1"/>
</dbReference>
<evidence type="ECO:0000313" key="6">
    <source>
        <dbReference type="EMBL" id="GES18882.1"/>
    </source>
</evidence>
<dbReference type="InterPro" id="IPR012318">
    <property type="entry name" value="HTH_CRP"/>
</dbReference>
<dbReference type="GO" id="GO:0003700">
    <property type="term" value="F:DNA-binding transcription factor activity"/>
    <property type="evidence" value="ECO:0007669"/>
    <property type="project" value="TreeGrafter"/>
</dbReference>